<evidence type="ECO:0000313" key="2">
    <source>
        <dbReference type="Proteomes" id="UP000887116"/>
    </source>
</evidence>
<comment type="caution">
    <text evidence="1">The sequence shown here is derived from an EMBL/GenBank/DDBJ whole genome shotgun (WGS) entry which is preliminary data.</text>
</comment>
<organism evidence="1 2">
    <name type="scientific">Trichonephila clavata</name>
    <name type="common">Joro spider</name>
    <name type="synonym">Nephila clavata</name>
    <dbReference type="NCBI Taxonomy" id="2740835"/>
    <lineage>
        <taxon>Eukaryota</taxon>
        <taxon>Metazoa</taxon>
        <taxon>Ecdysozoa</taxon>
        <taxon>Arthropoda</taxon>
        <taxon>Chelicerata</taxon>
        <taxon>Arachnida</taxon>
        <taxon>Araneae</taxon>
        <taxon>Araneomorphae</taxon>
        <taxon>Entelegynae</taxon>
        <taxon>Araneoidea</taxon>
        <taxon>Nephilidae</taxon>
        <taxon>Trichonephila</taxon>
    </lineage>
</organism>
<dbReference type="Proteomes" id="UP000887116">
    <property type="component" value="Unassembled WGS sequence"/>
</dbReference>
<keyword evidence="2" id="KW-1185">Reference proteome</keyword>
<reference evidence="1" key="1">
    <citation type="submission" date="2020-07" db="EMBL/GenBank/DDBJ databases">
        <title>Multicomponent nature underlies the extraordinary mechanical properties of spider dragline silk.</title>
        <authorList>
            <person name="Kono N."/>
            <person name="Nakamura H."/>
            <person name="Mori M."/>
            <person name="Yoshida Y."/>
            <person name="Ohtoshi R."/>
            <person name="Malay A.D."/>
            <person name="Moran D.A.P."/>
            <person name="Tomita M."/>
            <person name="Numata K."/>
            <person name="Arakawa K."/>
        </authorList>
    </citation>
    <scope>NUCLEOTIDE SEQUENCE</scope>
</reference>
<accession>A0A8X6GIC8</accession>
<proteinExistence type="predicted"/>
<sequence length="74" mass="7691">MMKKTIPAWDICPDLTIVPAVSGATAATEAATVIRPGGGGAPGCSTDRGKFTVLSCHLYLCISRVFPRVTIVSL</sequence>
<protein>
    <submittedName>
        <fullName evidence="1">Uncharacterized protein</fullName>
    </submittedName>
</protein>
<name>A0A8X6GIC8_TRICU</name>
<gene>
    <name evidence="1" type="ORF">TNCT_570591</name>
</gene>
<dbReference type="AlphaFoldDB" id="A0A8X6GIC8"/>
<evidence type="ECO:0000313" key="1">
    <source>
        <dbReference type="EMBL" id="GFQ83083.1"/>
    </source>
</evidence>
<dbReference type="EMBL" id="BMAO01022608">
    <property type="protein sequence ID" value="GFQ83083.1"/>
    <property type="molecule type" value="Genomic_DNA"/>
</dbReference>